<sequence length="315" mass="34019">MKDFVKVLYLVVALLVLSVLGFFTVYVPLKVVFAFFSIVVVGYIIKTYTGKMTGFIVLAVLLFLIPMASAESFKYLATTGESGLRRLMNFTEVLTSQSGRVYNPSVSYEEPEELVINIDGGLRLEFVGDSGIVVPSELKVRPKEDVLEITGGDKKSTYVVRLGGRDVEKIDISSVRLDVSGSLGKRLKKFEASTVGMSMNGELSADKIKLDGTGVNLNGRLSAEELDIDSVGVEIDGELAAERITIQSVGVNLNIRLRDCGFVDISATGVNGKIDFVGGSDLRLEIDGTGGTLRVKNSSNNDIQINSSGVKVVRE</sequence>
<dbReference type="RefSeq" id="WP_033191856.1">
    <property type="nucleotide sequence ID" value="NZ_CP014334.2"/>
</dbReference>
<evidence type="ECO:0008006" key="4">
    <source>
        <dbReference type="Google" id="ProtNLM"/>
    </source>
</evidence>
<gene>
    <name evidence="2" type="ORF">NA23_05850</name>
</gene>
<dbReference type="Proteomes" id="UP000093740">
    <property type="component" value="Chromosome"/>
</dbReference>
<name>A0AAI8CLN5_FERIS</name>
<feature type="transmembrane region" description="Helical" evidence="1">
    <location>
        <begin position="31"/>
        <end position="48"/>
    </location>
</feature>
<keyword evidence="1" id="KW-0472">Membrane</keyword>
<accession>A0AAI8CLN5</accession>
<feature type="transmembrane region" description="Helical" evidence="1">
    <location>
        <begin position="7"/>
        <end position="25"/>
    </location>
</feature>
<organism evidence="2 3">
    <name type="scientific">Fervidobacterium islandicum</name>
    <dbReference type="NCBI Taxonomy" id="2423"/>
    <lineage>
        <taxon>Bacteria</taxon>
        <taxon>Thermotogati</taxon>
        <taxon>Thermotogota</taxon>
        <taxon>Thermotogae</taxon>
        <taxon>Thermotogales</taxon>
        <taxon>Fervidobacteriaceae</taxon>
        <taxon>Fervidobacterium</taxon>
    </lineage>
</organism>
<feature type="transmembrane region" description="Helical" evidence="1">
    <location>
        <begin position="55"/>
        <end position="77"/>
    </location>
</feature>
<proteinExistence type="predicted"/>
<dbReference type="AlphaFoldDB" id="A0AAI8CLN5"/>
<evidence type="ECO:0000313" key="3">
    <source>
        <dbReference type="Proteomes" id="UP000093740"/>
    </source>
</evidence>
<keyword evidence="1" id="KW-0812">Transmembrane</keyword>
<evidence type="ECO:0000313" key="2">
    <source>
        <dbReference type="EMBL" id="AMW32838.1"/>
    </source>
</evidence>
<dbReference type="KEGG" id="fia:NA23_05850"/>
<keyword evidence="3" id="KW-1185">Reference proteome</keyword>
<protein>
    <recommendedName>
        <fullName evidence="4">Adhesin domain-containing protein</fullName>
    </recommendedName>
</protein>
<evidence type="ECO:0000256" key="1">
    <source>
        <dbReference type="SAM" id="Phobius"/>
    </source>
</evidence>
<keyword evidence="1" id="KW-1133">Transmembrane helix</keyword>
<reference evidence="2 3" key="1">
    <citation type="journal article" date="2015" name="Stand. Genomic Sci.">
        <title>Genome sequence of a native-feather degrading extremely thermophilic Eubacterium, Fervidobacterium islandicum AW-1.</title>
        <authorList>
            <person name="Lee Y.J."/>
            <person name="Jeong H."/>
            <person name="Park G.S."/>
            <person name="Kwak Y."/>
            <person name="Lee S.J."/>
            <person name="Lee S.J."/>
            <person name="Park M.K."/>
            <person name="Kim J.Y."/>
            <person name="Kang H.K."/>
            <person name="Shin J.H."/>
            <person name="Lee D.W."/>
        </authorList>
    </citation>
    <scope>NUCLEOTIDE SEQUENCE [LARGE SCALE GENOMIC DNA]</scope>
    <source>
        <strain evidence="2 3">AW-1</strain>
    </source>
</reference>
<dbReference type="EMBL" id="CP014334">
    <property type="protein sequence ID" value="AMW32838.1"/>
    <property type="molecule type" value="Genomic_DNA"/>
</dbReference>